<keyword evidence="2" id="KW-1185">Reference proteome</keyword>
<evidence type="ECO:0000313" key="2">
    <source>
        <dbReference type="Proteomes" id="UP000831327"/>
    </source>
</evidence>
<dbReference type="Proteomes" id="UP000831327">
    <property type="component" value="Chromosome"/>
</dbReference>
<proteinExistence type="predicted"/>
<organism evidence="1 2">
    <name type="scientific">Roseomonas fluvialis</name>
    <dbReference type="NCBI Taxonomy" id="1750527"/>
    <lineage>
        <taxon>Bacteria</taxon>
        <taxon>Pseudomonadati</taxon>
        <taxon>Pseudomonadota</taxon>
        <taxon>Alphaproteobacteria</taxon>
        <taxon>Acetobacterales</taxon>
        <taxon>Roseomonadaceae</taxon>
        <taxon>Roseomonas</taxon>
    </lineage>
</organism>
<dbReference type="EMBL" id="AP025637">
    <property type="protein sequence ID" value="BDG71979.1"/>
    <property type="molecule type" value="Genomic_DNA"/>
</dbReference>
<sequence>MNPMVKQIDDQFFMRIHAEGRTTGAISEAMQALNRMGIAVDLSGCVVVDGRSVPLRVQGGSVVALVDGTPIPWSLFKTTLKRKEATA</sequence>
<name>A0ABM7Y2G0_9PROT</name>
<protein>
    <submittedName>
        <fullName evidence="1">Uncharacterized protein</fullName>
    </submittedName>
</protein>
<gene>
    <name evidence="1" type="ORF">Rmf_19080</name>
</gene>
<evidence type="ECO:0000313" key="1">
    <source>
        <dbReference type="EMBL" id="BDG71979.1"/>
    </source>
</evidence>
<reference evidence="1 2" key="1">
    <citation type="journal article" date="2016" name="Microbes Environ.">
        <title>Phylogenetically diverse aerobic anoxygenic phototrophic bacteria isolated from epilithic biofilms in Tama river, Japan.</title>
        <authorList>
            <person name="Hirose S."/>
            <person name="Matsuura K."/>
            <person name="Haruta S."/>
        </authorList>
    </citation>
    <scope>NUCLEOTIDE SEQUENCE [LARGE SCALE GENOMIC DNA]</scope>
    <source>
        <strain evidence="1 2">S08</strain>
    </source>
</reference>
<accession>A0ABM7Y2G0</accession>